<dbReference type="PANTHER" id="PTHR11662">
    <property type="entry name" value="SOLUTE CARRIER FAMILY 17"/>
    <property type="match status" value="1"/>
</dbReference>
<dbReference type="InterPro" id="IPR020846">
    <property type="entry name" value="MFS_dom"/>
</dbReference>
<keyword evidence="3 5" id="KW-1133">Transmembrane helix</keyword>
<dbReference type="EMBL" id="NCKU01003556">
    <property type="protein sequence ID" value="RWS07298.1"/>
    <property type="molecule type" value="Genomic_DNA"/>
</dbReference>
<proteinExistence type="predicted"/>
<evidence type="ECO:0000313" key="9">
    <source>
        <dbReference type="Proteomes" id="UP000285301"/>
    </source>
</evidence>
<keyword evidence="2 5" id="KW-0812">Transmembrane</keyword>
<feature type="transmembrane region" description="Helical" evidence="5">
    <location>
        <begin position="159"/>
        <end position="178"/>
    </location>
</feature>
<organism evidence="8 9">
    <name type="scientific">Dinothrombium tinctorium</name>
    <dbReference type="NCBI Taxonomy" id="1965070"/>
    <lineage>
        <taxon>Eukaryota</taxon>
        <taxon>Metazoa</taxon>
        <taxon>Ecdysozoa</taxon>
        <taxon>Arthropoda</taxon>
        <taxon>Chelicerata</taxon>
        <taxon>Arachnida</taxon>
        <taxon>Acari</taxon>
        <taxon>Acariformes</taxon>
        <taxon>Trombidiformes</taxon>
        <taxon>Prostigmata</taxon>
        <taxon>Anystina</taxon>
        <taxon>Parasitengona</taxon>
        <taxon>Trombidioidea</taxon>
        <taxon>Trombidiidae</taxon>
        <taxon>Dinothrombium</taxon>
    </lineage>
</organism>
<evidence type="ECO:0000313" key="7">
    <source>
        <dbReference type="EMBL" id="RWS07298.1"/>
    </source>
</evidence>
<feature type="transmembrane region" description="Helical" evidence="5">
    <location>
        <begin position="342"/>
        <end position="368"/>
    </location>
</feature>
<dbReference type="CDD" id="cd17380">
    <property type="entry name" value="MFS_SLC17A9_like"/>
    <property type="match status" value="1"/>
</dbReference>
<gene>
    <name evidence="7" type="ORF">B4U79_10708</name>
    <name evidence="8" type="ORF">B4U79_13460</name>
</gene>
<evidence type="ECO:0000256" key="2">
    <source>
        <dbReference type="ARBA" id="ARBA00022692"/>
    </source>
</evidence>
<dbReference type="AlphaFoldDB" id="A0A3S3QK40"/>
<dbReference type="FunFam" id="1.20.1250.20:FF:000452">
    <property type="entry name" value="sialin-like isoform X1"/>
    <property type="match status" value="1"/>
</dbReference>
<dbReference type="Pfam" id="PF07690">
    <property type="entry name" value="MFS_1"/>
    <property type="match status" value="1"/>
</dbReference>
<comment type="caution">
    <text evidence="8">The sequence shown here is derived from an EMBL/GenBank/DDBJ whole genome shotgun (WGS) entry which is preliminary data.</text>
</comment>
<dbReference type="PROSITE" id="PS50850">
    <property type="entry name" value="MFS"/>
    <property type="match status" value="1"/>
</dbReference>
<dbReference type="Gene3D" id="1.20.1250.20">
    <property type="entry name" value="MFS general substrate transporter like domains"/>
    <property type="match status" value="2"/>
</dbReference>
<sequence length="402" mass="44657">MKRETRMKVALCSTANFINSADRILMPIAVIAMSETYSWDLNSQGWVLSSFAFGYITSQIFGTHITNRMGSKLVLTAAVFLWSFSTLITPYIASQLYLLIAFRILLGLGEGLGLPTIFKIFAHSIPVEERSTAFGYLIGAGTIGQTIAALTCPHLPWELTFYFFGTLGILWVLIWIVLYKDENDYVKDELPVTYSKTHPKNVPWTFFISRWPFWAIYIAHFAMNWSNYIVMQWLPTYLTRNLEVNKSDISVTAVPYIVNSLFGVVSGHFADYLISRKWTILSVRRLMTAIGLFGPGIFLICFCAVNKLFYAIIFVSISMALCACNSAGHLSNHADVAPNHAGITFAVSNTIATIPGILCGPLTASLVIQSHGRWFPVFVLAAALNFVGTVIYASQSSASQLL</sequence>
<feature type="transmembrane region" description="Helical" evidence="5">
    <location>
        <begin position="73"/>
        <end position="93"/>
    </location>
</feature>
<dbReference type="OrthoDB" id="2250022at2759"/>
<feature type="transmembrane region" description="Helical" evidence="5">
    <location>
        <begin position="374"/>
        <end position="393"/>
    </location>
</feature>
<keyword evidence="4 5" id="KW-0472">Membrane</keyword>
<evidence type="ECO:0000256" key="3">
    <source>
        <dbReference type="ARBA" id="ARBA00022989"/>
    </source>
</evidence>
<dbReference type="GO" id="GO:0015291">
    <property type="term" value="F:secondary active transmembrane transporter activity"/>
    <property type="evidence" value="ECO:0007669"/>
    <property type="project" value="UniProtKB-ARBA"/>
</dbReference>
<reference evidence="8 9" key="1">
    <citation type="journal article" date="2018" name="Gigascience">
        <title>Genomes of trombidid mites reveal novel predicted allergens and laterally-transferred genes associated with secondary metabolism.</title>
        <authorList>
            <person name="Dong X."/>
            <person name="Chaisiri K."/>
            <person name="Xia D."/>
            <person name="Armstrong S.D."/>
            <person name="Fang Y."/>
            <person name="Donnelly M.J."/>
            <person name="Kadowaki T."/>
            <person name="McGarry J.W."/>
            <person name="Darby A.C."/>
            <person name="Makepeace B.L."/>
        </authorList>
    </citation>
    <scope>NUCLEOTIDE SEQUENCE [LARGE SCALE GENOMIC DNA]</scope>
    <source>
        <strain evidence="8">UoL-WK</strain>
    </source>
</reference>
<dbReference type="InterPro" id="IPR050382">
    <property type="entry name" value="MFS_Na/Anion_cotransporter"/>
</dbReference>
<reference evidence="8" key="2">
    <citation type="submission" date="2018-11" db="EMBL/GenBank/DDBJ databases">
        <title>Trombidioid mite genomics.</title>
        <authorList>
            <person name="Dong X."/>
        </authorList>
    </citation>
    <scope>NUCLEOTIDE SEQUENCE</scope>
    <source>
        <strain evidence="8">UoL-WK</strain>
    </source>
</reference>
<name>A0A3S3QK40_9ACAR</name>
<dbReference type="SUPFAM" id="SSF103473">
    <property type="entry name" value="MFS general substrate transporter"/>
    <property type="match status" value="1"/>
</dbReference>
<feature type="transmembrane region" description="Helical" evidence="5">
    <location>
        <begin position="254"/>
        <end position="274"/>
    </location>
</feature>
<dbReference type="GO" id="GO:0016020">
    <property type="term" value="C:membrane"/>
    <property type="evidence" value="ECO:0007669"/>
    <property type="project" value="UniProtKB-SubCell"/>
</dbReference>
<dbReference type="STRING" id="1965070.A0A3S3QK40"/>
<feature type="domain" description="Major facilitator superfamily (MFS) profile" evidence="6">
    <location>
        <begin position="8"/>
        <end position="400"/>
    </location>
</feature>
<feature type="transmembrane region" description="Helical" evidence="5">
    <location>
        <begin position="286"/>
        <end position="305"/>
    </location>
</feature>
<evidence type="ECO:0000259" key="6">
    <source>
        <dbReference type="PROSITE" id="PS50850"/>
    </source>
</evidence>
<dbReference type="EMBL" id="NCKU01002258">
    <property type="protein sequence ID" value="RWS10001.1"/>
    <property type="molecule type" value="Genomic_DNA"/>
</dbReference>
<accession>A0A3S3QK40</accession>
<evidence type="ECO:0000256" key="4">
    <source>
        <dbReference type="ARBA" id="ARBA00023136"/>
    </source>
</evidence>
<dbReference type="GO" id="GO:0006820">
    <property type="term" value="P:monoatomic anion transport"/>
    <property type="evidence" value="ECO:0007669"/>
    <property type="project" value="TreeGrafter"/>
</dbReference>
<keyword evidence="9" id="KW-1185">Reference proteome</keyword>
<protein>
    <submittedName>
        <fullName evidence="8">Sodium-dependent phosphate transport protein 1: chloroplastic-like protein</fullName>
    </submittedName>
</protein>
<dbReference type="InterPro" id="IPR011701">
    <property type="entry name" value="MFS"/>
</dbReference>
<feature type="transmembrane region" description="Helical" evidence="5">
    <location>
        <begin position="311"/>
        <end position="330"/>
    </location>
</feature>
<comment type="subcellular location">
    <subcellularLocation>
        <location evidence="1">Membrane</location>
        <topology evidence="1">Multi-pass membrane protein</topology>
    </subcellularLocation>
</comment>
<dbReference type="Proteomes" id="UP000285301">
    <property type="component" value="Unassembled WGS sequence"/>
</dbReference>
<dbReference type="InterPro" id="IPR036259">
    <property type="entry name" value="MFS_trans_sf"/>
</dbReference>
<dbReference type="PANTHER" id="PTHR11662:SF40">
    <property type="entry name" value="MAJOR FACILITATOR SUPERFAMILY (MFS) PROFILE DOMAIN-CONTAINING PROTEIN"/>
    <property type="match status" value="1"/>
</dbReference>
<feature type="transmembrane region" description="Helical" evidence="5">
    <location>
        <begin position="133"/>
        <end position="153"/>
    </location>
</feature>
<feature type="transmembrane region" description="Helical" evidence="5">
    <location>
        <begin position="99"/>
        <end position="121"/>
    </location>
</feature>
<evidence type="ECO:0000313" key="8">
    <source>
        <dbReference type="EMBL" id="RWS10001.1"/>
    </source>
</evidence>
<evidence type="ECO:0000256" key="5">
    <source>
        <dbReference type="SAM" id="Phobius"/>
    </source>
</evidence>
<evidence type="ECO:0000256" key="1">
    <source>
        <dbReference type="ARBA" id="ARBA00004141"/>
    </source>
</evidence>
<dbReference type="InterPro" id="IPR044777">
    <property type="entry name" value="SLC17A9-like"/>
</dbReference>